<keyword evidence="2" id="KW-1185">Reference proteome</keyword>
<proteinExistence type="predicted"/>
<sequence>MGEKLREKQNTKLLLEMNVGDGEYDFTSSIFDALNQAELEIDNLDETIESIQCLKPNCDKLDYILAASSGALCGIIDIFLVGKPGESPLGNITDKWFADRTTDFARKCKWKDNGENSLSSAIRYLEKKFKIPYDQRGAGDAASFIFGLNPTNHHFKSLAHNPSLLGLFFSILDQFTNSSHFISDGELISLADADGKFELRGNDISSKLYCAFVNWIGHLISDMSGSSSSKGRGMGIPSPFWTWTNDIIAIKRSLNIPVSQFDNSINELAINIYEEGFDARFQSTQAIPVLINEMLVRLVYAIRRLIKYFTETDKETRSFSLMWEKCKPFSNPTIKRMLTVAHGTFCLVDIGDATVHGLVKGGGSFNPTEFFLRLNIAGVGRLTISLYGEVKRDIGIQKAERKIIFARKEKLVVEDYIEGLKLLSELYRDKNLLNFVTDFQDSDMYIRAFEKTVILAKKRNVPNNKILKNKNEIDSYFLGGKKSE</sequence>
<evidence type="ECO:0000313" key="1">
    <source>
        <dbReference type="EMBL" id="GGA91785.1"/>
    </source>
</evidence>
<protein>
    <submittedName>
        <fullName evidence="1">Uncharacterized protein</fullName>
    </submittedName>
</protein>
<accession>A0A916SD32</accession>
<dbReference type="EMBL" id="BMEY01000030">
    <property type="protein sequence ID" value="GGA91785.1"/>
    <property type="molecule type" value="Genomic_DNA"/>
</dbReference>
<dbReference type="Proteomes" id="UP000613512">
    <property type="component" value="Unassembled WGS sequence"/>
</dbReference>
<evidence type="ECO:0000313" key="2">
    <source>
        <dbReference type="Proteomes" id="UP000613512"/>
    </source>
</evidence>
<dbReference type="AlphaFoldDB" id="A0A916SD32"/>
<comment type="caution">
    <text evidence="1">The sequence shown here is derived from an EMBL/GenBank/DDBJ whole genome shotgun (WGS) entry which is preliminary data.</text>
</comment>
<dbReference type="RefSeq" id="WP_229740819.1">
    <property type="nucleotide sequence ID" value="NZ_BMEY01000030.1"/>
</dbReference>
<gene>
    <name evidence="1" type="ORF">GCM10008025_37840</name>
</gene>
<reference evidence="1" key="1">
    <citation type="journal article" date="2014" name="Int. J. Syst. Evol. Microbiol.">
        <title>Complete genome sequence of Corynebacterium casei LMG S-19264T (=DSM 44701T), isolated from a smear-ripened cheese.</title>
        <authorList>
            <consortium name="US DOE Joint Genome Institute (JGI-PGF)"/>
            <person name="Walter F."/>
            <person name="Albersmeier A."/>
            <person name="Kalinowski J."/>
            <person name="Ruckert C."/>
        </authorList>
    </citation>
    <scope>NUCLEOTIDE SEQUENCE</scope>
    <source>
        <strain evidence="1">CGMCC 1.12408</strain>
    </source>
</reference>
<reference evidence="1" key="2">
    <citation type="submission" date="2020-09" db="EMBL/GenBank/DDBJ databases">
        <authorList>
            <person name="Sun Q."/>
            <person name="Zhou Y."/>
        </authorList>
    </citation>
    <scope>NUCLEOTIDE SEQUENCE</scope>
    <source>
        <strain evidence="1">CGMCC 1.12408</strain>
    </source>
</reference>
<name>A0A916SD32_9BACI</name>
<organism evidence="1 2">
    <name type="scientific">Ornithinibacillus halotolerans</name>
    <dbReference type="NCBI Taxonomy" id="1274357"/>
    <lineage>
        <taxon>Bacteria</taxon>
        <taxon>Bacillati</taxon>
        <taxon>Bacillota</taxon>
        <taxon>Bacilli</taxon>
        <taxon>Bacillales</taxon>
        <taxon>Bacillaceae</taxon>
        <taxon>Ornithinibacillus</taxon>
    </lineage>
</organism>